<evidence type="ECO:0000313" key="2">
    <source>
        <dbReference type="Proteomes" id="UP001163321"/>
    </source>
</evidence>
<evidence type="ECO:0000313" key="1">
    <source>
        <dbReference type="EMBL" id="KAI9920159.1"/>
    </source>
</evidence>
<organism evidence="1 2">
    <name type="scientific">Peronosclerospora sorghi</name>
    <dbReference type="NCBI Taxonomy" id="230839"/>
    <lineage>
        <taxon>Eukaryota</taxon>
        <taxon>Sar</taxon>
        <taxon>Stramenopiles</taxon>
        <taxon>Oomycota</taxon>
        <taxon>Peronosporomycetes</taxon>
        <taxon>Peronosporales</taxon>
        <taxon>Peronosporaceae</taxon>
        <taxon>Peronosclerospora</taxon>
    </lineage>
</organism>
<dbReference type="EMBL" id="CM047589">
    <property type="protein sequence ID" value="KAI9920159.1"/>
    <property type="molecule type" value="Genomic_DNA"/>
</dbReference>
<gene>
    <name evidence="1" type="ORF">PsorP6_015793</name>
</gene>
<accession>A0ACC0WN25</accession>
<reference evidence="1 2" key="1">
    <citation type="journal article" date="2022" name="bioRxiv">
        <title>The genome of the oomycete Peronosclerospora sorghi, a cosmopolitan pathogen of maize and sorghum, is inflated with dispersed pseudogenes.</title>
        <authorList>
            <person name="Fletcher K."/>
            <person name="Martin F."/>
            <person name="Isakeit T."/>
            <person name="Cavanaugh K."/>
            <person name="Magill C."/>
            <person name="Michelmore R."/>
        </authorList>
    </citation>
    <scope>NUCLEOTIDE SEQUENCE [LARGE SCALE GENOMIC DNA]</scope>
    <source>
        <strain evidence="1">P6</strain>
    </source>
</reference>
<name>A0ACC0WN25_9STRA</name>
<dbReference type="Proteomes" id="UP001163321">
    <property type="component" value="Chromosome 10"/>
</dbReference>
<protein>
    <submittedName>
        <fullName evidence="1">Uncharacterized protein</fullName>
    </submittedName>
</protein>
<proteinExistence type="predicted"/>
<comment type="caution">
    <text evidence="1">The sequence shown here is derived from an EMBL/GenBank/DDBJ whole genome shotgun (WGS) entry which is preliminary data.</text>
</comment>
<sequence length="130" mass="14610">MEAQLKAALKAANLRGLVAPSPNRWGSLIKCFRSILAADAVLNAIVPHRDFEGTAIHRSLEPIDKYINKFQSDNVPVSDVYQAFISLPKEFLGIAGISSEQKYYLVKLTAERFKFMYAWIRQHSGPAICR</sequence>
<keyword evidence="2" id="KW-1185">Reference proteome</keyword>